<comment type="caution">
    <text evidence="2">The sequence shown here is derived from an EMBL/GenBank/DDBJ whole genome shotgun (WGS) entry which is preliminary data.</text>
</comment>
<keyword evidence="3" id="KW-1185">Reference proteome</keyword>
<keyword evidence="1" id="KW-0472">Membrane</keyword>
<accession>A0A2W7QX48</accession>
<keyword evidence="1" id="KW-1133">Transmembrane helix</keyword>
<evidence type="ECO:0000313" key="2">
    <source>
        <dbReference type="EMBL" id="PZX46249.1"/>
    </source>
</evidence>
<keyword evidence="1" id="KW-0812">Transmembrane</keyword>
<reference evidence="2 3" key="1">
    <citation type="submission" date="2018-06" db="EMBL/GenBank/DDBJ databases">
        <title>Genomic Encyclopedia of Archaeal and Bacterial Type Strains, Phase II (KMG-II): from individual species to whole genera.</title>
        <authorList>
            <person name="Goeker M."/>
        </authorList>
    </citation>
    <scope>NUCLEOTIDE SEQUENCE [LARGE SCALE GENOMIC DNA]</scope>
    <source>
        <strain evidence="2 3">DSM 13087</strain>
    </source>
</reference>
<dbReference type="Proteomes" id="UP000249364">
    <property type="component" value="Unassembled WGS sequence"/>
</dbReference>
<evidence type="ECO:0000313" key="3">
    <source>
        <dbReference type="Proteomes" id="UP000249364"/>
    </source>
</evidence>
<organism evidence="2 3">
    <name type="scientific">Roseinatronobacter thiooxidans</name>
    <dbReference type="NCBI Taxonomy" id="121821"/>
    <lineage>
        <taxon>Bacteria</taxon>
        <taxon>Pseudomonadati</taxon>
        <taxon>Pseudomonadota</taxon>
        <taxon>Alphaproteobacteria</taxon>
        <taxon>Rhodobacterales</taxon>
        <taxon>Paracoccaceae</taxon>
        <taxon>Roseinatronobacter</taxon>
    </lineage>
</organism>
<name>A0A2W7QX48_9RHOB</name>
<feature type="transmembrane region" description="Helical" evidence="1">
    <location>
        <begin position="38"/>
        <end position="55"/>
    </location>
</feature>
<evidence type="ECO:0000256" key="1">
    <source>
        <dbReference type="SAM" id="Phobius"/>
    </source>
</evidence>
<protein>
    <submittedName>
        <fullName evidence="2">Uncharacterized protein</fullName>
    </submittedName>
</protein>
<dbReference type="AlphaFoldDB" id="A0A2W7QX48"/>
<dbReference type="RefSeq" id="WP_071468585.1">
    <property type="nucleotide sequence ID" value="NZ_MEHT01000007.1"/>
</dbReference>
<dbReference type="STRING" id="121821.GCA_001870675_01862"/>
<sequence>MTGLLTRLATRGATTLSICALVGGLAITAPTQAKASEWVAVAVGAAIVGIVLGGGKKHPKYTVIARYCENTKTGLYHKC</sequence>
<proteinExistence type="predicted"/>
<gene>
    <name evidence="2" type="ORF">LY56_01222</name>
</gene>
<dbReference type="EMBL" id="QKZQ01000004">
    <property type="protein sequence ID" value="PZX46249.1"/>
    <property type="molecule type" value="Genomic_DNA"/>
</dbReference>